<dbReference type="AlphaFoldDB" id="A0A7H8RBA5"/>
<accession>A0A7H8RBA5</accession>
<sequence>MEDSTVLRLKRRRVLARIKGKGAADRPTSADAGPPSTSPARATQKVYAASQGVASAPGEWLEGWLSGLIGVPDPIARSQTLNNANSRVRKLEQASPDGKK</sequence>
<evidence type="ECO:0000256" key="1">
    <source>
        <dbReference type="SAM" id="MobiDB-lite"/>
    </source>
</evidence>
<feature type="compositionally biased region" description="Basic and acidic residues" evidence="1">
    <location>
        <begin position="89"/>
        <end position="100"/>
    </location>
</feature>
<protein>
    <submittedName>
        <fullName evidence="2">Uncharacterized protein</fullName>
    </submittedName>
</protein>
<feature type="region of interest" description="Disordered" evidence="1">
    <location>
        <begin position="18"/>
        <end position="41"/>
    </location>
</feature>
<evidence type="ECO:0000313" key="2">
    <source>
        <dbReference type="EMBL" id="QKX63714.1"/>
    </source>
</evidence>
<gene>
    <name evidence="2" type="ORF">TRUGW13939_10885</name>
</gene>
<evidence type="ECO:0000313" key="3">
    <source>
        <dbReference type="Proteomes" id="UP000509510"/>
    </source>
</evidence>
<feature type="region of interest" description="Disordered" evidence="1">
    <location>
        <begin position="80"/>
        <end position="100"/>
    </location>
</feature>
<dbReference type="Proteomes" id="UP000509510">
    <property type="component" value="Chromosome VI"/>
</dbReference>
<organism evidence="2 3">
    <name type="scientific">Talaromyces rugulosus</name>
    <name type="common">Penicillium rugulosum</name>
    <dbReference type="NCBI Taxonomy" id="121627"/>
    <lineage>
        <taxon>Eukaryota</taxon>
        <taxon>Fungi</taxon>
        <taxon>Dikarya</taxon>
        <taxon>Ascomycota</taxon>
        <taxon>Pezizomycotina</taxon>
        <taxon>Eurotiomycetes</taxon>
        <taxon>Eurotiomycetidae</taxon>
        <taxon>Eurotiales</taxon>
        <taxon>Trichocomaceae</taxon>
        <taxon>Talaromyces</taxon>
        <taxon>Talaromyces sect. Islandici</taxon>
    </lineage>
</organism>
<reference evidence="3" key="1">
    <citation type="submission" date="2020-06" db="EMBL/GenBank/DDBJ databases">
        <title>A chromosome-scale genome assembly of Talaromyces rugulosus W13939.</title>
        <authorList>
            <person name="Wang B."/>
            <person name="Guo L."/>
            <person name="Ye K."/>
            <person name="Wang L."/>
        </authorList>
    </citation>
    <scope>NUCLEOTIDE SEQUENCE [LARGE SCALE GENOMIC DNA]</scope>
    <source>
        <strain evidence="3">W13939</strain>
    </source>
</reference>
<dbReference type="KEGG" id="trg:TRUGW13939_10885"/>
<dbReference type="RefSeq" id="XP_035349888.1">
    <property type="nucleotide sequence ID" value="XM_035493995.1"/>
</dbReference>
<proteinExistence type="predicted"/>
<dbReference type="EMBL" id="CP055903">
    <property type="protein sequence ID" value="QKX63714.1"/>
    <property type="molecule type" value="Genomic_DNA"/>
</dbReference>
<name>A0A7H8RBA5_TALRU</name>
<keyword evidence="3" id="KW-1185">Reference proteome</keyword>
<dbReference type="GeneID" id="55998364"/>